<dbReference type="Proteomes" id="UP000002051">
    <property type="component" value="Chromosome 8"/>
</dbReference>
<accession>G7LIQ1</accession>
<dbReference type="EMBL" id="CM001224">
    <property type="protein sequence ID" value="AET04226.1"/>
    <property type="molecule type" value="Genomic_DNA"/>
</dbReference>
<dbReference type="PaxDb" id="3880-AET04226"/>
<evidence type="ECO:0000313" key="1">
    <source>
        <dbReference type="EMBL" id="AET04226.1"/>
    </source>
</evidence>
<sequence length="119" mass="13795">MRIMLTVQKGCMGYIYIKTVNGHTYDTFQEACYALGLLDDDIEFIDGITENGEFGSGQQLRWLFVHLLTTSTMMSPNIVWDATWQLLSDGILFERRRHLNIPGNIYCTYFEIYVPFCFG</sequence>
<dbReference type="OMA" id="PETEWEN"/>
<name>G7LIQ1_MEDTR</name>
<protein>
    <submittedName>
        <fullName evidence="1 2">Uncharacterized protein</fullName>
    </submittedName>
</protein>
<dbReference type="eggNOG" id="KOG0987">
    <property type="taxonomic scope" value="Eukaryota"/>
</dbReference>
<dbReference type="AlphaFoldDB" id="G7LIQ1"/>
<organism evidence="1 3">
    <name type="scientific">Medicago truncatula</name>
    <name type="common">Barrel medic</name>
    <name type="synonym">Medicago tribuloides</name>
    <dbReference type="NCBI Taxonomy" id="3880"/>
    <lineage>
        <taxon>Eukaryota</taxon>
        <taxon>Viridiplantae</taxon>
        <taxon>Streptophyta</taxon>
        <taxon>Embryophyta</taxon>
        <taxon>Tracheophyta</taxon>
        <taxon>Spermatophyta</taxon>
        <taxon>Magnoliopsida</taxon>
        <taxon>eudicotyledons</taxon>
        <taxon>Gunneridae</taxon>
        <taxon>Pentapetalae</taxon>
        <taxon>rosids</taxon>
        <taxon>fabids</taxon>
        <taxon>Fabales</taxon>
        <taxon>Fabaceae</taxon>
        <taxon>Papilionoideae</taxon>
        <taxon>50 kb inversion clade</taxon>
        <taxon>NPAAA clade</taxon>
        <taxon>Hologalegina</taxon>
        <taxon>IRL clade</taxon>
        <taxon>Trifolieae</taxon>
        <taxon>Medicago</taxon>
    </lineage>
</organism>
<dbReference type="HOGENOM" id="CLU_2065016_0_0_1"/>
<reference evidence="2" key="3">
    <citation type="submission" date="2015-04" db="UniProtKB">
        <authorList>
            <consortium name="EnsemblPlants"/>
        </authorList>
    </citation>
    <scope>IDENTIFICATION</scope>
    <source>
        <strain evidence="2">cv. Jemalong A17</strain>
    </source>
</reference>
<dbReference type="STRING" id="3880.G7LIQ1"/>
<keyword evidence="3" id="KW-1185">Reference proteome</keyword>
<evidence type="ECO:0000313" key="3">
    <source>
        <dbReference type="Proteomes" id="UP000002051"/>
    </source>
</evidence>
<gene>
    <name evidence="1" type="ordered locus">MTR_8g086130</name>
</gene>
<dbReference type="EnsemblPlants" id="AET04226">
    <property type="protein sequence ID" value="AET04226"/>
    <property type="gene ID" value="MTR_8g086130"/>
</dbReference>
<evidence type="ECO:0000313" key="2">
    <source>
        <dbReference type="EnsemblPlants" id="AET04226"/>
    </source>
</evidence>
<proteinExistence type="predicted"/>
<reference evidence="1 3" key="2">
    <citation type="journal article" date="2014" name="BMC Genomics">
        <title>An improved genome release (version Mt4.0) for the model legume Medicago truncatula.</title>
        <authorList>
            <person name="Tang H."/>
            <person name="Krishnakumar V."/>
            <person name="Bidwell S."/>
            <person name="Rosen B."/>
            <person name="Chan A."/>
            <person name="Zhou S."/>
            <person name="Gentzbittel L."/>
            <person name="Childs K.L."/>
            <person name="Yandell M."/>
            <person name="Gundlach H."/>
            <person name="Mayer K.F."/>
            <person name="Schwartz D.C."/>
            <person name="Town C.D."/>
        </authorList>
    </citation>
    <scope>GENOME REANNOTATION</scope>
    <source>
        <strain evidence="2 3">cv. Jemalong A17</strain>
    </source>
</reference>
<reference evidence="1 3" key="1">
    <citation type="journal article" date="2011" name="Nature">
        <title>The Medicago genome provides insight into the evolution of rhizobial symbioses.</title>
        <authorList>
            <person name="Young N.D."/>
            <person name="Debelle F."/>
            <person name="Oldroyd G.E."/>
            <person name="Geurts R."/>
            <person name="Cannon S.B."/>
            <person name="Udvardi M.K."/>
            <person name="Benedito V.A."/>
            <person name="Mayer K.F."/>
            <person name="Gouzy J."/>
            <person name="Schoof H."/>
            <person name="Van de Peer Y."/>
            <person name="Proost S."/>
            <person name="Cook D.R."/>
            <person name="Meyers B.C."/>
            <person name="Spannagl M."/>
            <person name="Cheung F."/>
            <person name="De Mita S."/>
            <person name="Krishnakumar V."/>
            <person name="Gundlach H."/>
            <person name="Zhou S."/>
            <person name="Mudge J."/>
            <person name="Bharti A.K."/>
            <person name="Murray J.D."/>
            <person name="Naoumkina M.A."/>
            <person name="Rosen B."/>
            <person name="Silverstein K.A."/>
            <person name="Tang H."/>
            <person name="Rombauts S."/>
            <person name="Zhao P.X."/>
            <person name="Zhou P."/>
            <person name="Barbe V."/>
            <person name="Bardou P."/>
            <person name="Bechner M."/>
            <person name="Bellec A."/>
            <person name="Berger A."/>
            <person name="Berges H."/>
            <person name="Bidwell S."/>
            <person name="Bisseling T."/>
            <person name="Choisne N."/>
            <person name="Couloux A."/>
            <person name="Denny R."/>
            <person name="Deshpande S."/>
            <person name="Dai X."/>
            <person name="Doyle J.J."/>
            <person name="Dudez A.M."/>
            <person name="Farmer A.D."/>
            <person name="Fouteau S."/>
            <person name="Franken C."/>
            <person name="Gibelin C."/>
            <person name="Gish J."/>
            <person name="Goldstein S."/>
            <person name="Gonzalez A.J."/>
            <person name="Green P.J."/>
            <person name="Hallab A."/>
            <person name="Hartog M."/>
            <person name="Hua A."/>
            <person name="Humphray S.J."/>
            <person name="Jeong D.H."/>
            <person name="Jing Y."/>
            <person name="Jocker A."/>
            <person name="Kenton S.M."/>
            <person name="Kim D.J."/>
            <person name="Klee K."/>
            <person name="Lai H."/>
            <person name="Lang C."/>
            <person name="Lin S."/>
            <person name="Macmil S.L."/>
            <person name="Magdelenat G."/>
            <person name="Matthews L."/>
            <person name="McCorrison J."/>
            <person name="Monaghan E.L."/>
            <person name="Mun J.H."/>
            <person name="Najar F.Z."/>
            <person name="Nicholson C."/>
            <person name="Noirot C."/>
            <person name="O'Bleness M."/>
            <person name="Paule C.R."/>
            <person name="Poulain J."/>
            <person name="Prion F."/>
            <person name="Qin B."/>
            <person name="Qu C."/>
            <person name="Retzel E.F."/>
            <person name="Riddle C."/>
            <person name="Sallet E."/>
            <person name="Samain S."/>
            <person name="Samson N."/>
            <person name="Sanders I."/>
            <person name="Saurat O."/>
            <person name="Scarpelli C."/>
            <person name="Schiex T."/>
            <person name="Segurens B."/>
            <person name="Severin A.J."/>
            <person name="Sherrier D.J."/>
            <person name="Shi R."/>
            <person name="Sims S."/>
            <person name="Singer S.R."/>
            <person name="Sinharoy S."/>
            <person name="Sterck L."/>
            <person name="Viollet A."/>
            <person name="Wang B.B."/>
            <person name="Wang K."/>
            <person name="Wang M."/>
            <person name="Wang X."/>
            <person name="Warfsmann J."/>
            <person name="Weissenbach J."/>
            <person name="White D.D."/>
            <person name="White J.D."/>
            <person name="Wiley G.B."/>
            <person name="Wincker P."/>
            <person name="Xing Y."/>
            <person name="Yang L."/>
            <person name="Yao Z."/>
            <person name="Ying F."/>
            <person name="Zhai J."/>
            <person name="Zhou L."/>
            <person name="Zuber A."/>
            <person name="Denarie J."/>
            <person name="Dixon R.A."/>
            <person name="May G.D."/>
            <person name="Schwartz D.C."/>
            <person name="Rogers J."/>
            <person name="Quetier F."/>
            <person name="Town C.D."/>
            <person name="Roe B.A."/>
        </authorList>
    </citation>
    <scope>NUCLEOTIDE SEQUENCE [LARGE SCALE GENOMIC DNA]</scope>
    <source>
        <strain evidence="1">A17</strain>
        <strain evidence="2 3">cv. Jemalong A17</strain>
    </source>
</reference>